<dbReference type="InterPro" id="IPR011004">
    <property type="entry name" value="Trimer_LpxA-like_sf"/>
</dbReference>
<dbReference type="Gene3D" id="2.160.10.10">
    <property type="entry name" value="Hexapeptide repeat proteins"/>
    <property type="match status" value="1"/>
</dbReference>
<gene>
    <name evidence="2" type="ORF">NCG91_06995</name>
</gene>
<evidence type="ECO:0000313" key="2">
    <source>
        <dbReference type="EMBL" id="MCM2565342.1"/>
    </source>
</evidence>
<reference evidence="2 3" key="1">
    <citation type="submission" date="2022-06" db="EMBL/GenBank/DDBJ databases">
        <title>Janthinobacterium kumbetensis sp. nov., isolated from spring water in Turkey.</title>
        <authorList>
            <person name="Inan Bektas K."/>
            <person name="Belduz A.A."/>
            <person name="Canakci S."/>
            <person name="Nalcaoglu A."/>
            <person name="Ceylan E."/>
            <person name="Kati H."/>
        </authorList>
    </citation>
    <scope>NUCLEOTIDE SEQUENCE [LARGE SCALE GENOMIC DNA]</scope>
    <source>
        <strain evidence="2 3">GK</strain>
    </source>
</reference>
<dbReference type="CDD" id="cd03349">
    <property type="entry name" value="LbH_XAT"/>
    <property type="match status" value="1"/>
</dbReference>
<dbReference type="EMBL" id="JAMQGR010000001">
    <property type="protein sequence ID" value="MCM2565342.1"/>
    <property type="molecule type" value="Genomic_DNA"/>
</dbReference>
<protein>
    <submittedName>
        <fullName evidence="2">CatB-related O-acetyltransferase</fullName>
    </submittedName>
</protein>
<evidence type="ECO:0000256" key="1">
    <source>
        <dbReference type="ARBA" id="ARBA00007274"/>
    </source>
</evidence>
<dbReference type="InterPro" id="IPR001451">
    <property type="entry name" value="Hexapep"/>
</dbReference>
<name>A0ABT0WMZ1_9BURK</name>
<comment type="similarity">
    <text evidence="1">Belongs to the transferase hexapeptide repeat family.</text>
</comment>
<dbReference type="RefSeq" id="WP_077403212.1">
    <property type="nucleotide sequence ID" value="NZ_JAMQGR010000001.1"/>
</dbReference>
<organism evidence="2 3">
    <name type="scientific">Janthinobacterium kumbetense</name>
    <dbReference type="NCBI Taxonomy" id="2950280"/>
    <lineage>
        <taxon>Bacteria</taxon>
        <taxon>Pseudomonadati</taxon>
        <taxon>Pseudomonadota</taxon>
        <taxon>Betaproteobacteria</taxon>
        <taxon>Burkholderiales</taxon>
        <taxon>Oxalobacteraceae</taxon>
        <taxon>Janthinobacterium</taxon>
    </lineage>
</organism>
<proteinExistence type="inferred from homology"/>
<dbReference type="Proteomes" id="UP001202243">
    <property type="component" value="Unassembled WGS sequence"/>
</dbReference>
<dbReference type="PANTHER" id="PTHR43300:SF11">
    <property type="entry name" value="ACETYLTRANSFERASE RV3034C-RELATED"/>
    <property type="match status" value="1"/>
</dbReference>
<dbReference type="Pfam" id="PF00132">
    <property type="entry name" value="Hexapep"/>
    <property type="match status" value="1"/>
</dbReference>
<keyword evidence="3" id="KW-1185">Reference proteome</keyword>
<dbReference type="SUPFAM" id="SSF51161">
    <property type="entry name" value="Trimeric LpxA-like enzymes"/>
    <property type="match status" value="1"/>
</dbReference>
<dbReference type="InterPro" id="IPR050179">
    <property type="entry name" value="Trans_hexapeptide_repeat"/>
</dbReference>
<accession>A0ABT0WMZ1</accession>
<evidence type="ECO:0000313" key="3">
    <source>
        <dbReference type="Proteomes" id="UP001202243"/>
    </source>
</evidence>
<dbReference type="PANTHER" id="PTHR43300">
    <property type="entry name" value="ACETYLTRANSFERASE"/>
    <property type="match status" value="1"/>
</dbReference>
<comment type="caution">
    <text evidence="2">The sequence shown here is derived from an EMBL/GenBank/DDBJ whole genome shotgun (WGS) entry which is preliminary data.</text>
</comment>
<sequence length="249" mass="27458">MNISTDTDFFGTIDDHRWAAQFTVLSYKSGGQTLIPHGFFRNWLGNEPDFGQFTIGRCSGIGIGSQAKYDSTAQHLQIGRYVSGGANLRFILNGQHDMRTISTYLLALGGMGLENSPIPQYADTVIKNDVWIGDEAMILGGAVIENGCVIGARTLVPPNFRSEPYGIYAGTPARLLRFRFSEEVRAALLALAWWELPLSWIRENNAHFLQNMTADDGEALRVIAELAESKRRHLEAGAGAAHPHKDDHV</sequence>